<dbReference type="AlphaFoldDB" id="A0A914YND5"/>
<accession>A0A914YND5</accession>
<sequence length="264" mass="29374">MSDIPEVYSAESIADELVTSSTDSLLETEDDKPFVVASSFAVSRKRRYYFSAFEPEFEDEEEEAEPSAKKSRFSDLLLAPITPQQTLFGTSAPQIHLQLGDIMEINNQESSENVGETSLTSENETSTDEPVLPQPEMPSFFPSLFGRSLAIDNSPVKSPEKYGGIYQTIFKDLLHNVKLESEELVDQVMPMHFLSDEPIEDISSLCEPETVENSFCVDENALAIHNLVTDLLIKLTCAQDNHSETAVNFASDEIDGECTEQQSL</sequence>
<keyword evidence="2" id="KW-1185">Reference proteome</keyword>
<dbReference type="Proteomes" id="UP000887577">
    <property type="component" value="Unplaced"/>
</dbReference>
<reference evidence="3" key="1">
    <citation type="submission" date="2022-11" db="UniProtKB">
        <authorList>
            <consortium name="WormBaseParasite"/>
        </authorList>
    </citation>
    <scope>IDENTIFICATION</scope>
</reference>
<evidence type="ECO:0000313" key="2">
    <source>
        <dbReference type="Proteomes" id="UP000887577"/>
    </source>
</evidence>
<protein>
    <submittedName>
        <fullName evidence="3">Uncharacterized protein</fullName>
    </submittedName>
</protein>
<dbReference type="WBParaSite" id="PSU_v2.g238.t1">
    <property type="protein sequence ID" value="PSU_v2.g238.t1"/>
    <property type="gene ID" value="PSU_v2.g238"/>
</dbReference>
<evidence type="ECO:0000313" key="3">
    <source>
        <dbReference type="WBParaSite" id="PSU_v2.g238.t1"/>
    </source>
</evidence>
<feature type="region of interest" description="Disordered" evidence="1">
    <location>
        <begin position="110"/>
        <end position="135"/>
    </location>
</feature>
<organism evidence="2 3">
    <name type="scientific">Panagrolaimus superbus</name>
    <dbReference type="NCBI Taxonomy" id="310955"/>
    <lineage>
        <taxon>Eukaryota</taxon>
        <taxon>Metazoa</taxon>
        <taxon>Ecdysozoa</taxon>
        <taxon>Nematoda</taxon>
        <taxon>Chromadorea</taxon>
        <taxon>Rhabditida</taxon>
        <taxon>Tylenchina</taxon>
        <taxon>Panagrolaimomorpha</taxon>
        <taxon>Panagrolaimoidea</taxon>
        <taxon>Panagrolaimidae</taxon>
        <taxon>Panagrolaimus</taxon>
    </lineage>
</organism>
<name>A0A914YND5_9BILA</name>
<evidence type="ECO:0000256" key="1">
    <source>
        <dbReference type="SAM" id="MobiDB-lite"/>
    </source>
</evidence>
<proteinExistence type="predicted"/>